<evidence type="ECO:0000256" key="9">
    <source>
        <dbReference type="SAM" id="Phobius"/>
    </source>
</evidence>
<accession>A0A7J7LG13</accession>
<dbReference type="AlphaFoldDB" id="A0A7J7LG13"/>
<evidence type="ECO:0000256" key="1">
    <source>
        <dbReference type="ARBA" id="ARBA00004141"/>
    </source>
</evidence>
<comment type="subcellular location">
    <subcellularLocation>
        <location evidence="1">Membrane</location>
        <topology evidence="1">Multi-pass membrane protein</topology>
    </subcellularLocation>
</comment>
<feature type="domain" description="Wax synthase" evidence="10">
    <location>
        <begin position="189"/>
        <end position="261"/>
    </location>
</feature>
<feature type="transmembrane region" description="Helical" evidence="9">
    <location>
        <begin position="285"/>
        <end position="305"/>
    </location>
</feature>
<evidence type="ECO:0000313" key="11">
    <source>
        <dbReference type="EMBL" id="KAF6141470.1"/>
    </source>
</evidence>
<organism evidence="11 12">
    <name type="scientific">Kingdonia uniflora</name>
    <dbReference type="NCBI Taxonomy" id="39325"/>
    <lineage>
        <taxon>Eukaryota</taxon>
        <taxon>Viridiplantae</taxon>
        <taxon>Streptophyta</taxon>
        <taxon>Embryophyta</taxon>
        <taxon>Tracheophyta</taxon>
        <taxon>Spermatophyta</taxon>
        <taxon>Magnoliopsida</taxon>
        <taxon>Ranunculales</taxon>
        <taxon>Circaeasteraceae</taxon>
        <taxon>Kingdonia</taxon>
    </lineage>
</organism>
<dbReference type="Proteomes" id="UP000541444">
    <property type="component" value="Unassembled WGS sequence"/>
</dbReference>
<dbReference type="InterPro" id="IPR017088">
    <property type="entry name" value="Wax_synthase_Magnoliopsida"/>
</dbReference>
<evidence type="ECO:0000256" key="8">
    <source>
        <dbReference type="ARBA" id="ARBA00023315"/>
    </source>
</evidence>
<gene>
    <name evidence="11" type="ORF">GIB67_021286</name>
</gene>
<feature type="transmembrane region" description="Helical" evidence="9">
    <location>
        <begin position="253"/>
        <end position="273"/>
    </location>
</feature>
<evidence type="ECO:0000256" key="7">
    <source>
        <dbReference type="ARBA" id="ARBA00023136"/>
    </source>
</evidence>
<evidence type="ECO:0000256" key="4">
    <source>
        <dbReference type="ARBA" id="ARBA00022679"/>
    </source>
</evidence>
<proteinExistence type="inferred from homology"/>
<dbReference type="GO" id="GO:0006629">
    <property type="term" value="P:lipid metabolic process"/>
    <property type="evidence" value="ECO:0007669"/>
    <property type="project" value="InterPro"/>
</dbReference>
<keyword evidence="7 9" id="KW-0472">Membrane</keyword>
<evidence type="ECO:0000256" key="3">
    <source>
        <dbReference type="ARBA" id="ARBA00007282"/>
    </source>
</evidence>
<evidence type="ECO:0000256" key="2">
    <source>
        <dbReference type="ARBA" id="ARBA00005179"/>
    </source>
</evidence>
<dbReference type="Pfam" id="PF13813">
    <property type="entry name" value="MBOAT_2"/>
    <property type="match status" value="1"/>
</dbReference>
<reference evidence="11 12" key="1">
    <citation type="journal article" date="2020" name="IScience">
        <title>Genome Sequencing of the Endangered Kingdonia uniflora (Circaeasteraceae, Ranunculales) Reveals Potential Mechanisms of Evolutionary Specialization.</title>
        <authorList>
            <person name="Sun Y."/>
            <person name="Deng T."/>
            <person name="Zhang A."/>
            <person name="Moore M.J."/>
            <person name="Landis J.B."/>
            <person name="Lin N."/>
            <person name="Zhang H."/>
            <person name="Zhang X."/>
            <person name="Huang J."/>
            <person name="Zhang X."/>
            <person name="Sun H."/>
            <person name="Wang H."/>
        </authorList>
    </citation>
    <scope>NUCLEOTIDE SEQUENCE [LARGE SCALE GENOMIC DNA]</scope>
    <source>
        <strain evidence="11">TB1705</strain>
        <tissue evidence="11">Leaf</tissue>
    </source>
</reference>
<comment type="pathway">
    <text evidence="2">Secondary metabolite biosynthesis.</text>
</comment>
<dbReference type="PIRSF" id="PIRSF037006">
    <property type="entry name" value="Wax_synthase"/>
    <property type="match status" value="1"/>
</dbReference>
<dbReference type="GO" id="GO:0016020">
    <property type="term" value="C:membrane"/>
    <property type="evidence" value="ECO:0007669"/>
    <property type="project" value="UniProtKB-SubCell"/>
</dbReference>
<dbReference type="InterPro" id="IPR032805">
    <property type="entry name" value="Wax_synthase_dom"/>
</dbReference>
<keyword evidence="12" id="KW-1185">Reference proteome</keyword>
<dbReference type="GO" id="GO:0008374">
    <property type="term" value="F:O-acyltransferase activity"/>
    <property type="evidence" value="ECO:0007669"/>
    <property type="project" value="InterPro"/>
</dbReference>
<name>A0A7J7LG13_9MAGN</name>
<comment type="caution">
    <text evidence="11">The sequence shown here is derived from an EMBL/GenBank/DDBJ whole genome shotgun (WGS) entry which is preliminary data.</text>
</comment>
<keyword evidence="8" id="KW-0012">Acyltransferase</keyword>
<protein>
    <recommendedName>
        <fullName evidence="10">Wax synthase domain-containing protein</fullName>
    </recommendedName>
</protein>
<feature type="transmembrane region" description="Helical" evidence="9">
    <location>
        <begin position="7"/>
        <end position="26"/>
    </location>
</feature>
<evidence type="ECO:0000256" key="5">
    <source>
        <dbReference type="ARBA" id="ARBA00022692"/>
    </source>
</evidence>
<feature type="transmembrane region" description="Helical" evidence="9">
    <location>
        <begin position="46"/>
        <end position="69"/>
    </location>
</feature>
<evidence type="ECO:0000256" key="6">
    <source>
        <dbReference type="ARBA" id="ARBA00022989"/>
    </source>
</evidence>
<evidence type="ECO:0000259" key="10">
    <source>
        <dbReference type="Pfam" id="PF13813"/>
    </source>
</evidence>
<evidence type="ECO:0000313" key="12">
    <source>
        <dbReference type="Proteomes" id="UP000541444"/>
    </source>
</evidence>
<feature type="transmembrane region" description="Helical" evidence="9">
    <location>
        <begin position="226"/>
        <end position="247"/>
    </location>
</feature>
<feature type="transmembrane region" description="Helical" evidence="9">
    <location>
        <begin position="158"/>
        <end position="186"/>
    </location>
</feature>
<dbReference type="InterPro" id="IPR044851">
    <property type="entry name" value="Wax_synthase"/>
</dbReference>
<keyword evidence="5 9" id="KW-0812">Transmembrane</keyword>
<dbReference type="PANTHER" id="PTHR31595">
    <property type="entry name" value="LONG-CHAIN-ALCOHOL O-FATTY-ACYLTRANSFERASE 3-RELATED"/>
    <property type="match status" value="1"/>
</dbReference>
<comment type="similarity">
    <text evidence="3">Belongs to the wax synthase family.</text>
</comment>
<keyword evidence="4" id="KW-0808">Transferase</keyword>
<keyword evidence="6 9" id="KW-1133">Transmembrane helix</keyword>
<sequence length="346" mass="38955">MDSEIKSFIKVWISALIALTYCYYIPSNLHKGKTRLLSLSPIFSLFIYLPLNLTTISLGGGTAFFLTWLANFKLILYAFDQGPLSSPSTSSKISLSNFISIACLPIKLKNNDTLSPQNKNIPAKSAKSLLNWAIKGLLLALLSLVWEHREHIHPKVMLTYLSCYIYIGLEVFLAIFAAIASVLLGFQLEPQFDEPYLSTSVQDFWGRRWNLMSISMKYLGKKWAPFLALFATFIVSGLVHELIFFYLGRVTPTWEVTWFFVIQGVCVAAEIFVKKEVKSRWRLHPVVSVPLSVGFVMFTGFWLFFPQLLRCNTDMRASKEVGASLIFLKDAGLSLLSMGVSSLGSI</sequence>
<dbReference type="OrthoDB" id="1077582at2759"/>
<dbReference type="EMBL" id="JACGCM010002327">
    <property type="protein sequence ID" value="KAF6141470.1"/>
    <property type="molecule type" value="Genomic_DNA"/>
</dbReference>
<dbReference type="PANTHER" id="PTHR31595:SF57">
    <property type="entry name" value="OS04G0481900 PROTEIN"/>
    <property type="match status" value="1"/>
</dbReference>